<dbReference type="PANTHER" id="PTHR35810">
    <property type="entry name" value="CYTOPLASMIC PROTEIN-RELATED"/>
    <property type="match status" value="1"/>
</dbReference>
<comment type="caution">
    <text evidence="1">The sequence shown here is derived from an EMBL/GenBank/DDBJ whole genome shotgun (WGS) entry which is preliminary data.</text>
</comment>
<dbReference type="AlphaFoldDB" id="A0A1G2BEH9"/>
<dbReference type="Pfam" id="PF13310">
    <property type="entry name" value="Virulence_RhuM"/>
    <property type="match status" value="1"/>
</dbReference>
<name>A0A1G2BEH9_9BACT</name>
<sequence>MKRKKEQQQKKTGKELIIYQAKSGKIEFRGDFKRETIWGNLNQISDLFGRDKSVISRHINNVYTSRELDKNATVAKIATVQKEGKRAIQREIEYYNLDMILSIGYRVDSKQATRFRIWATKTLKQHLLQGYTINKERIAYNYEQFLQAVADVKALLPTDNRVQAKDVLELVNAFASTWFCLYKTKWSVWCYYCYRKTISKYATN</sequence>
<evidence type="ECO:0000313" key="2">
    <source>
        <dbReference type="Proteomes" id="UP000176420"/>
    </source>
</evidence>
<dbReference type="PANTHER" id="PTHR35810:SF1">
    <property type="entry name" value="CYTOPLASMIC PROTEIN"/>
    <property type="match status" value="1"/>
</dbReference>
<evidence type="ECO:0008006" key="3">
    <source>
        <dbReference type="Google" id="ProtNLM"/>
    </source>
</evidence>
<accession>A0A1G2BEH9</accession>
<protein>
    <recommendedName>
        <fullName evidence="3">Death-on-curing protein</fullName>
    </recommendedName>
</protein>
<dbReference type="EMBL" id="MHKI01000006">
    <property type="protein sequence ID" value="OGY87653.1"/>
    <property type="molecule type" value="Genomic_DNA"/>
</dbReference>
<dbReference type="Proteomes" id="UP000176420">
    <property type="component" value="Unassembled WGS sequence"/>
</dbReference>
<reference evidence="1 2" key="1">
    <citation type="journal article" date="2016" name="Nat. Commun.">
        <title>Thousands of microbial genomes shed light on interconnected biogeochemical processes in an aquifer system.</title>
        <authorList>
            <person name="Anantharaman K."/>
            <person name="Brown C.T."/>
            <person name="Hug L.A."/>
            <person name="Sharon I."/>
            <person name="Castelle C.J."/>
            <person name="Probst A.J."/>
            <person name="Thomas B.C."/>
            <person name="Singh A."/>
            <person name="Wilkins M.J."/>
            <person name="Karaoz U."/>
            <person name="Brodie E.L."/>
            <person name="Williams K.H."/>
            <person name="Hubbard S.S."/>
            <person name="Banfield J.F."/>
        </authorList>
    </citation>
    <scope>NUCLEOTIDE SEQUENCE [LARGE SCALE GENOMIC DNA]</scope>
</reference>
<proteinExistence type="predicted"/>
<organism evidence="1 2">
    <name type="scientific">Candidatus Kerfeldbacteria bacterium RIFOXYB2_FULL_38_14</name>
    <dbReference type="NCBI Taxonomy" id="1798547"/>
    <lineage>
        <taxon>Bacteria</taxon>
        <taxon>Candidatus Kerfeldiibacteriota</taxon>
    </lineage>
</organism>
<evidence type="ECO:0000313" key="1">
    <source>
        <dbReference type="EMBL" id="OGY87653.1"/>
    </source>
</evidence>
<dbReference type="InterPro" id="IPR011204">
    <property type="entry name" value="Virulence_RhuM-like"/>
</dbReference>
<gene>
    <name evidence="1" type="ORF">A2319_04350</name>
</gene>